<keyword evidence="1" id="KW-0812">Transmembrane</keyword>
<protein>
    <submittedName>
        <fullName evidence="2">Uncharacterized protein</fullName>
    </submittedName>
</protein>
<evidence type="ECO:0000256" key="1">
    <source>
        <dbReference type="SAM" id="Phobius"/>
    </source>
</evidence>
<dbReference type="AlphaFoldDB" id="A0A0F9LTE7"/>
<keyword evidence="1" id="KW-0472">Membrane</keyword>
<evidence type="ECO:0000313" key="2">
    <source>
        <dbReference type="EMBL" id="KKM67675.1"/>
    </source>
</evidence>
<keyword evidence="1" id="KW-1133">Transmembrane helix</keyword>
<gene>
    <name evidence="2" type="ORF">LCGC14_1468750</name>
</gene>
<reference evidence="2" key="1">
    <citation type="journal article" date="2015" name="Nature">
        <title>Complex archaea that bridge the gap between prokaryotes and eukaryotes.</title>
        <authorList>
            <person name="Spang A."/>
            <person name="Saw J.H."/>
            <person name="Jorgensen S.L."/>
            <person name="Zaremba-Niedzwiedzka K."/>
            <person name="Martijn J."/>
            <person name="Lind A.E."/>
            <person name="van Eijk R."/>
            <person name="Schleper C."/>
            <person name="Guy L."/>
            <person name="Ettema T.J."/>
        </authorList>
    </citation>
    <scope>NUCLEOTIDE SEQUENCE</scope>
</reference>
<dbReference type="EMBL" id="LAZR01010307">
    <property type="protein sequence ID" value="KKM67675.1"/>
    <property type="molecule type" value="Genomic_DNA"/>
</dbReference>
<sequence>MDKKLKKRCKYCRNLVKIKEKEIKSIKDNGRGVLCDLCGDFIEVPKKPSYINKTVNSYRAMGYYMKKRRRNNSIYIIIAIIFSFIIITYTLIILESQPFYLTEEKENSTFQFLDEYTGYDISSELNISILAPKYGVSFDENKDIYNKSNFKEIIHMRVSLIQIDVRYFDYVWIFTDPMNTSNYRSNYYLVNGGINYNYIFKIKLEEIYYHLYNFSDTIL</sequence>
<organism evidence="2">
    <name type="scientific">marine sediment metagenome</name>
    <dbReference type="NCBI Taxonomy" id="412755"/>
    <lineage>
        <taxon>unclassified sequences</taxon>
        <taxon>metagenomes</taxon>
        <taxon>ecological metagenomes</taxon>
    </lineage>
</organism>
<proteinExistence type="predicted"/>
<accession>A0A0F9LTE7</accession>
<comment type="caution">
    <text evidence="2">The sequence shown here is derived from an EMBL/GenBank/DDBJ whole genome shotgun (WGS) entry which is preliminary data.</text>
</comment>
<name>A0A0F9LTE7_9ZZZZ</name>
<feature type="transmembrane region" description="Helical" evidence="1">
    <location>
        <begin position="74"/>
        <end position="94"/>
    </location>
</feature>